<dbReference type="OrthoDB" id="9784339at2"/>
<dbReference type="Pfam" id="PF01451">
    <property type="entry name" value="LMWPc"/>
    <property type="match status" value="1"/>
</dbReference>
<feature type="active site" description="Nucleophile" evidence="5">
    <location>
        <position position="13"/>
    </location>
</feature>
<dbReference type="CDD" id="cd16343">
    <property type="entry name" value="LMWPTP"/>
    <property type="match status" value="1"/>
</dbReference>
<dbReference type="SMART" id="SM00226">
    <property type="entry name" value="LMWPc"/>
    <property type="match status" value="1"/>
</dbReference>
<reference evidence="7 8" key="1">
    <citation type="submission" date="2018-02" db="EMBL/GenBank/DDBJ databases">
        <title>The draft genome of Phyllobacterium myrsinacearum DSM5892.</title>
        <authorList>
            <person name="Li L."/>
            <person name="Liu L."/>
            <person name="Zhang X."/>
            <person name="Wang T."/>
        </authorList>
    </citation>
    <scope>NUCLEOTIDE SEQUENCE [LARGE SCALE GENOMIC DNA]</scope>
    <source>
        <strain evidence="7 8">DSM 5892</strain>
    </source>
</reference>
<proteinExistence type="inferred from homology"/>
<dbReference type="RefSeq" id="WP_105734178.1">
    <property type="nucleotide sequence ID" value="NZ_PVBT01000003.1"/>
</dbReference>
<dbReference type="InterPro" id="IPR050438">
    <property type="entry name" value="LMW_PTPase"/>
</dbReference>
<comment type="caution">
    <text evidence="7">The sequence shown here is derived from an EMBL/GenBank/DDBJ whole genome shotgun (WGS) entry which is preliminary data.</text>
</comment>
<dbReference type="AlphaFoldDB" id="A0A2S9JJB5"/>
<dbReference type="GO" id="GO:0004725">
    <property type="term" value="F:protein tyrosine phosphatase activity"/>
    <property type="evidence" value="ECO:0007669"/>
    <property type="project" value="UniProtKB-EC"/>
</dbReference>
<name>A0A2S9JJB5_9HYPH</name>
<dbReference type="PANTHER" id="PTHR11717">
    <property type="entry name" value="LOW MOLECULAR WEIGHT PROTEIN TYROSINE PHOSPHATASE"/>
    <property type="match status" value="1"/>
</dbReference>
<keyword evidence="3" id="KW-0378">Hydrolase</keyword>
<evidence type="ECO:0000313" key="7">
    <source>
        <dbReference type="EMBL" id="PRD53172.1"/>
    </source>
</evidence>
<accession>A0A2S9JJB5</accession>
<sequence>MKTHPLRSVLFVCLGNICRSPLAEGVFRSVLASEGKDQGVHIDSAGTNGYHTGEAPDDRSILVARQHGIDISGQRCRQLKVEDFVSFDMILGMDRANVAAILARRPANATAGTGLFSDIALGEASQIPDPYYGEEADFERVYRMVLKASRGLSKRF</sequence>
<evidence type="ECO:0000256" key="3">
    <source>
        <dbReference type="ARBA" id="ARBA00022801"/>
    </source>
</evidence>
<keyword evidence="4" id="KW-0904">Protein phosphatase</keyword>
<dbReference type="InterPro" id="IPR023485">
    <property type="entry name" value="Ptyr_pPase"/>
</dbReference>
<evidence type="ECO:0000256" key="4">
    <source>
        <dbReference type="ARBA" id="ARBA00022912"/>
    </source>
</evidence>
<dbReference type="SUPFAM" id="SSF52788">
    <property type="entry name" value="Phosphotyrosine protein phosphatases I"/>
    <property type="match status" value="1"/>
</dbReference>
<evidence type="ECO:0000259" key="6">
    <source>
        <dbReference type="SMART" id="SM00226"/>
    </source>
</evidence>
<feature type="active site" description="Proton donor" evidence="5">
    <location>
        <position position="129"/>
    </location>
</feature>
<dbReference type="PRINTS" id="PR00719">
    <property type="entry name" value="LMWPTPASE"/>
</dbReference>
<organism evidence="7 8">
    <name type="scientific">Phyllobacterium myrsinacearum</name>
    <dbReference type="NCBI Taxonomy" id="28101"/>
    <lineage>
        <taxon>Bacteria</taxon>
        <taxon>Pseudomonadati</taxon>
        <taxon>Pseudomonadota</taxon>
        <taxon>Alphaproteobacteria</taxon>
        <taxon>Hyphomicrobiales</taxon>
        <taxon>Phyllobacteriaceae</taxon>
        <taxon>Phyllobacterium</taxon>
    </lineage>
</organism>
<dbReference type="Proteomes" id="UP000238563">
    <property type="component" value="Unassembled WGS sequence"/>
</dbReference>
<dbReference type="InterPro" id="IPR017867">
    <property type="entry name" value="Tyr_phospatase_low_mol_wt"/>
</dbReference>
<dbReference type="EMBL" id="PVBT01000003">
    <property type="protein sequence ID" value="PRD53172.1"/>
    <property type="molecule type" value="Genomic_DNA"/>
</dbReference>
<comment type="similarity">
    <text evidence="1">Belongs to the low molecular weight phosphotyrosine protein phosphatase family.</text>
</comment>
<evidence type="ECO:0000313" key="8">
    <source>
        <dbReference type="Proteomes" id="UP000238563"/>
    </source>
</evidence>
<keyword evidence="8" id="KW-1185">Reference proteome</keyword>
<protein>
    <recommendedName>
        <fullName evidence="2">protein-tyrosine-phosphatase</fullName>
        <ecNumber evidence="2">3.1.3.48</ecNumber>
    </recommendedName>
</protein>
<evidence type="ECO:0000256" key="1">
    <source>
        <dbReference type="ARBA" id="ARBA00011063"/>
    </source>
</evidence>
<feature type="domain" description="Phosphotyrosine protein phosphatase I" evidence="6">
    <location>
        <begin position="7"/>
        <end position="155"/>
    </location>
</feature>
<dbReference type="Gene3D" id="3.40.50.2300">
    <property type="match status" value="1"/>
</dbReference>
<evidence type="ECO:0000256" key="2">
    <source>
        <dbReference type="ARBA" id="ARBA00013064"/>
    </source>
</evidence>
<dbReference type="EC" id="3.1.3.48" evidence="2"/>
<dbReference type="InterPro" id="IPR036196">
    <property type="entry name" value="Ptyr_pPase_sf"/>
</dbReference>
<feature type="active site" evidence="5">
    <location>
        <position position="19"/>
    </location>
</feature>
<dbReference type="PANTHER" id="PTHR11717:SF7">
    <property type="entry name" value="LOW MOLECULAR WEIGHT PHOSPHOTYROSINE PROTEIN PHOSPHATASE"/>
    <property type="match status" value="1"/>
</dbReference>
<evidence type="ECO:0000256" key="5">
    <source>
        <dbReference type="PIRSR" id="PIRSR617867-1"/>
    </source>
</evidence>
<gene>
    <name evidence="7" type="ORF">C5750_12295</name>
</gene>